<evidence type="ECO:0000256" key="2">
    <source>
        <dbReference type="ARBA" id="ARBA00022801"/>
    </source>
</evidence>
<dbReference type="AlphaFoldDB" id="A0A9D4KHQ9"/>
<dbReference type="PANTHER" id="PTHR23025">
    <property type="entry name" value="TRIACYLGLYCEROL LIPASE"/>
    <property type="match status" value="1"/>
</dbReference>
<dbReference type="Gene3D" id="3.40.50.1820">
    <property type="entry name" value="alpha/beta hydrolase"/>
    <property type="match status" value="1"/>
</dbReference>
<accession>A0A9D4KHQ9</accession>
<dbReference type="GO" id="GO:0019433">
    <property type="term" value="P:triglyceride catabolic process"/>
    <property type="evidence" value="ECO:0007669"/>
    <property type="project" value="TreeGrafter"/>
</dbReference>
<name>A0A9D4KHQ9_DREPO</name>
<dbReference type="Proteomes" id="UP000828390">
    <property type="component" value="Unassembled WGS sequence"/>
</dbReference>
<gene>
    <name evidence="4" type="ORF">DPMN_113174</name>
</gene>
<dbReference type="InterPro" id="IPR029058">
    <property type="entry name" value="AB_hydrolase_fold"/>
</dbReference>
<dbReference type="OrthoDB" id="408631at2759"/>
<feature type="domain" description="Alpha/beta hydrolase fold-3" evidence="3">
    <location>
        <begin position="108"/>
        <end position="253"/>
    </location>
</feature>
<dbReference type="PANTHER" id="PTHR23025:SF4">
    <property type="entry name" value="ALPHA_BETA HYDROLASE FOLD-3 DOMAIN-CONTAINING PROTEIN"/>
    <property type="match status" value="1"/>
</dbReference>
<feature type="domain" description="Alpha/beta hydrolase fold-3" evidence="3">
    <location>
        <begin position="312"/>
        <end position="379"/>
    </location>
</feature>
<proteinExistence type="inferred from homology"/>
<keyword evidence="5" id="KW-1185">Reference proteome</keyword>
<sequence length="405" mass="45256">MKLFKGLFALSALIATVAIYFRPVFPNSASNLWLKTLAGLHVKLIHAVSVTGGALGFSPINITRAMTDVMLIMNRPSPDVTEEWTTMAGVPVLLYRPAAALPGLQPAIIHIHGGGWALMSPAHYGPVCRELVRATNSVVASIDYRRSPEHLYPVPLNDVITATKHFLSHADMYHVDKNRIAVKGDSAGGNLALALVLNLTSEVELPAISALSLDYPAIQLFNFDLPSYHTYEYGPCFLTKTLMINYWLTYIFGHRQYFSILYNREHIDEETLVTYEDFISPELLPEFLQKESKKVNRPGNNNAKPSDTVLREIRSKIRDPMIAPLMASDDVMSKLPPTYVLTAEFDALRDESFILVERLRRVGVKVEHAYCPHEEHGFLNFADIDSNAKREIGKAAAFIIKALNH</sequence>
<reference evidence="4" key="2">
    <citation type="submission" date="2020-11" db="EMBL/GenBank/DDBJ databases">
        <authorList>
            <person name="McCartney M.A."/>
            <person name="Auch B."/>
            <person name="Kono T."/>
            <person name="Mallez S."/>
            <person name="Becker A."/>
            <person name="Gohl D.M."/>
            <person name="Silverstein K.A.T."/>
            <person name="Koren S."/>
            <person name="Bechman K.B."/>
            <person name="Herman A."/>
            <person name="Abrahante J.E."/>
            <person name="Garbe J."/>
        </authorList>
    </citation>
    <scope>NUCLEOTIDE SEQUENCE</scope>
    <source>
        <strain evidence="4">Duluth1</strain>
        <tissue evidence="4">Whole animal</tissue>
    </source>
</reference>
<evidence type="ECO:0000256" key="1">
    <source>
        <dbReference type="ARBA" id="ARBA00010515"/>
    </source>
</evidence>
<dbReference type="GO" id="GO:0004806">
    <property type="term" value="F:triacylglycerol lipase activity"/>
    <property type="evidence" value="ECO:0007669"/>
    <property type="project" value="TreeGrafter"/>
</dbReference>
<evidence type="ECO:0000259" key="3">
    <source>
        <dbReference type="Pfam" id="PF07859"/>
    </source>
</evidence>
<keyword evidence="2" id="KW-0378">Hydrolase</keyword>
<reference evidence="4" key="1">
    <citation type="journal article" date="2019" name="bioRxiv">
        <title>The Genome of the Zebra Mussel, Dreissena polymorpha: A Resource for Invasive Species Research.</title>
        <authorList>
            <person name="McCartney M.A."/>
            <person name="Auch B."/>
            <person name="Kono T."/>
            <person name="Mallez S."/>
            <person name="Zhang Y."/>
            <person name="Obille A."/>
            <person name="Becker A."/>
            <person name="Abrahante J.E."/>
            <person name="Garbe J."/>
            <person name="Badalamenti J.P."/>
            <person name="Herman A."/>
            <person name="Mangelson H."/>
            <person name="Liachko I."/>
            <person name="Sullivan S."/>
            <person name="Sone E.D."/>
            <person name="Koren S."/>
            <person name="Silverstein K.A.T."/>
            <person name="Beckman K.B."/>
            <person name="Gohl D.M."/>
        </authorList>
    </citation>
    <scope>NUCLEOTIDE SEQUENCE</scope>
    <source>
        <strain evidence="4">Duluth1</strain>
        <tissue evidence="4">Whole animal</tissue>
    </source>
</reference>
<dbReference type="InterPro" id="IPR002168">
    <property type="entry name" value="Lipase_GDXG_HIS_AS"/>
</dbReference>
<dbReference type="SUPFAM" id="SSF53474">
    <property type="entry name" value="alpha/beta-Hydrolases"/>
    <property type="match status" value="1"/>
</dbReference>
<dbReference type="PROSITE" id="PS01173">
    <property type="entry name" value="LIPASE_GDXG_HIS"/>
    <property type="match status" value="1"/>
</dbReference>
<organism evidence="4 5">
    <name type="scientific">Dreissena polymorpha</name>
    <name type="common">Zebra mussel</name>
    <name type="synonym">Mytilus polymorpha</name>
    <dbReference type="NCBI Taxonomy" id="45954"/>
    <lineage>
        <taxon>Eukaryota</taxon>
        <taxon>Metazoa</taxon>
        <taxon>Spiralia</taxon>
        <taxon>Lophotrochozoa</taxon>
        <taxon>Mollusca</taxon>
        <taxon>Bivalvia</taxon>
        <taxon>Autobranchia</taxon>
        <taxon>Heteroconchia</taxon>
        <taxon>Euheterodonta</taxon>
        <taxon>Imparidentia</taxon>
        <taxon>Neoheterodontei</taxon>
        <taxon>Myida</taxon>
        <taxon>Dreissenoidea</taxon>
        <taxon>Dreissenidae</taxon>
        <taxon>Dreissena</taxon>
    </lineage>
</organism>
<dbReference type="GO" id="GO:0004771">
    <property type="term" value="F:sterol ester esterase activity"/>
    <property type="evidence" value="ECO:0007669"/>
    <property type="project" value="TreeGrafter"/>
</dbReference>
<dbReference type="Pfam" id="PF07859">
    <property type="entry name" value="Abhydrolase_3"/>
    <property type="match status" value="2"/>
</dbReference>
<protein>
    <recommendedName>
        <fullName evidence="3">Alpha/beta hydrolase fold-3 domain-containing protein</fullName>
    </recommendedName>
</protein>
<comment type="similarity">
    <text evidence="1">Belongs to the 'GDXG' lipolytic enzyme family.</text>
</comment>
<dbReference type="GO" id="GO:0005829">
    <property type="term" value="C:cytosol"/>
    <property type="evidence" value="ECO:0007669"/>
    <property type="project" value="TreeGrafter"/>
</dbReference>
<evidence type="ECO:0000313" key="4">
    <source>
        <dbReference type="EMBL" id="KAH3839740.1"/>
    </source>
</evidence>
<comment type="caution">
    <text evidence="4">The sequence shown here is derived from an EMBL/GenBank/DDBJ whole genome shotgun (WGS) entry which is preliminary data.</text>
</comment>
<dbReference type="InterPro" id="IPR013094">
    <property type="entry name" value="AB_hydrolase_3"/>
</dbReference>
<evidence type="ECO:0000313" key="5">
    <source>
        <dbReference type="Proteomes" id="UP000828390"/>
    </source>
</evidence>
<dbReference type="EMBL" id="JAIWYP010000004">
    <property type="protein sequence ID" value="KAH3839740.1"/>
    <property type="molecule type" value="Genomic_DNA"/>
</dbReference>